<dbReference type="PROSITE" id="PS50850">
    <property type="entry name" value="MFS"/>
    <property type="match status" value="1"/>
</dbReference>
<dbReference type="PANTHER" id="PTHR43124:SF3">
    <property type="entry name" value="CHLORAMPHENICOL EFFLUX PUMP RV0191"/>
    <property type="match status" value="1"/>
</dbReference>
<keyword evidence="10" id="KW-1185">Reference proteome</keyword>
<organism evidence="9 10">
    <name type="scientific">Lawsonibacter faecis</name>
    <dbReference type="NCBI Taxonomy" id="2763052"/>
    <lineage>
        <taxon>Bacteria</taxon>
        <taxon>Bacillati</taxon>
        <taxon>Bacillota</taxon>
        <taxon>Clostridia</taxon>
        <taxon>Eubacteriales</taxon>
        <taxon>Oscillospiraceae</taxon>
        <taxon>Lawsonibacter</taxon>
    </lineage>
</organism>
<accession>A0A8J6MCL8</accession>
<feature type="transmembrane region" description="Helical" evidence="7">
    <location>
        <begin position="213"/>
        <end position="238"/>
    </location>
</feature>
<comment type="caution">
    <text evidence="9">The sequence shown here is derived from an EMBL/GenBank/DDBJ whole genome shotgun (WGS) entry which is preliminary data.</text>
</comment>
<feature type="transmembrane region" description="Helical" evidence="7">
    <location>
        <begin position="250"/>
        <end position="271"/>
    </location>
</feature>
<dbReference type="CDD" id="cd06174">
    <property type="entry name" value="MFS"/>
    <property type="match status" value="1"/>
</dbReference>
<evidence type="ECO:0000256" key="7">
    <source>
        <dbReference type="SAM" id="Phobius"/>
    </source>
</evidence>
<feature type="transmembrane region" description="Helical" evidence="7">
    <location>
        <begin position="278"/>
        <end position="299"/>
    </location>
</feature>
<dbReference type="PANTHER" id="PTHR43124">
    <property type="entry name" value="PURINE EFFLUX PUMP PBUE"/>
    <property type="match status" value="1"/>
</dbReference>
<evidence type="ECO:0000256" key="4">
    <source>
        <dbReference type="ARBA" id="ARBA00022692"/>
    </source>
</evidence>
<feature type="domain" description="Major facilitator superfamily (MFS) profile" evidence="8">
    <location>
        <begin position="12"/>
        <end position="402"/>
    </location>
</feature>
<feature type="transmembrane region" description="Helical" evidence="7">
    <location>
        <begin position="305"/>
        <end position="327"/>
    </location>
</feature>
<evidence type="ECO:0000256" key="5">
    <source>
        <dbReference type="ARBA" id="ARBA00022989"/>
    </source>
</evidence>
<comment type="subcellular location">
    <subcellularLocation>
        <location evidence="1">Cell membrane</location>
        <topology evidence="1">Multi-pass membrane protein</topology>
    </subcellularLocation>
</comment>
<proteinExistence type="predicted"/>
<evidence type="ECO:0000313" key="10">
    <source>
        <dbReference type="Proteomes" id="UP000607645"/>
    </source>
</evidence>
<protein>
    <submittedName>
        <fullName evidence="9">MFS transporter</fullName>
    </submittedName>
</protein>
<feature type="transmembrane region" description="Helical" evidence="7">
    <location>
        <begin position="167"/>
        <end position="187"/>
    </location>
</feature>
<evidence type="ECO:0000313" key="9">
    <source>
        <dbReference type="EMBL" id="MBC5736429.1"/>
    </source>
</evidence>
<feature type="transmembrane region" description="Helical" evidence="7">
    <location>
        <begin position="50"/>
        <end position="71"/>
    </location>
</feature>
<dbReference type="InterPro" id="IPR036259">
    <property type="entry name" value="MFS_trans_sf"/>
</dbReference>
<dbReference type="GO" id="GO:0022857">
    <property type="term" value="F:transmembrane transporter activity"/>
    <property type="evidence" value="ECO:0007669"/>
    <property type="project" value="InterPro"/>
</dbReference>
<evidence type="ECO:0000256" key="2">
    <source>
        <dbReference type="ARBA" id="ARBA00022448"/>
    </source>
</evidence>
<dbReference type="Gene3D" id="1.20.1250.20">
    <property type="entry name" value="MFS general substrate transporter like domains"/>
    <property type="match status" value="2"/>
</dbReference>
<dbReference type="GO" id="GO:0005886">
    <property type="term" value="C:plasma membrane"/>
    <property type="evidence" value="ECO:0007669"/>
    <property type="project" value="UniProtKB-SubCell"/>
</dbReference>
<dbReference type="Pfam" id="PF07690">
    <property type="entry name" value="MFS_1"/>
    <property type="match status" value="1"/>
</dbReference>
<evidence type="ECO:0000256" key="1">
    <source>
        <dbReference type="ARBA" id="ARBA00004651"/>
    </source>
</evidence>
<reference evidence="9" key="1">
    <citation type="submission" date="2020-08" db="EMBL/GenBank/DDBJ databases">
        <title>Genome public.</title>
        <authorList>
            <person name="Liu C."/>
            <person name="Sun Q."/>
        </authorList>
    </citation>
    <scope>NUCLEOTIDE SEQUENCE</scope>
    <source>
        <strain evidence="9">NSJ-52</strain>
    </source>
</reference>
<sequence>MNQKSMPNKWLMFFILLISAITVSLSQLKISPVMGDVAAMLSVDANQASLLMSLFTVAGIFLSIPGAAVLAKTGSKNMLLILMGTLVLGNVLGAVTNSFAVVMISRIIEGLSYALIITVGIDMINTWFTGATVGTATGIFNTFAAAANFIGMNASVALYKGTGNLKTLWWAIAILAAVCFVLVLLVVQTPKAEAAGGVPEKGATVGEAVKNPALLVTCLSMFCLAFVLFGFITCNASLFQAYGIDQQSSAFYASLNGLIGIPTCIISGIVIGKSGKPFIVAILGAAICAVICFFMPHLGDSSVAYIIYALATGIVPGGMIMTSMFIFTPQLAKRPALIGLSMGLLNTLYYIGVFASTPVITALAGDNSSPANWTAPSLLMVALCVIVLICSVVGMGMAKKQKAEAAA</sequence>
<keyword evidence="5 7" id="KW-1133">Transmembrane helix</keyword>
<dbReference type="EMBL" id="JACOPQ010000003">
    <property type="protein sequence ID" value="MBC5736429.1"/>
    <property type="molecule type" value="Genomic_DNA"/>
</dbReference>
<feature type="transmembrane region" description="Helical" evidence="7">
    <location>
        <begin position="110"/>
        <end position="128"/>
    </location>
</feature>
<keyword evidence="4 7" id="KW-0812">Transmembrane</keyword>
<keyword evidence="3" id="KW-1003">Cell membrane</keyword>
<gene>
    <name evidence="9" type="ORF">H8S62_05345</name>
</gene>
<dbReference type="InterPro" id="IPR011701">
    <property type="entry name" value="MFS"/>
</dbReference>
<dbReference type="InterPro" id="IPR050189">
    <property type="entry name" value="MFS_Efflux_Transporters"/>
</dbReference>
<dbReference type="Proteomes" id="UP000607645">
    <property type="component" value="Unassembled WGS sequence"/>
</dbReference>
<keyword evidence="6 7" id="KW-0472">Membrane</keyword>
<dbReference type="SUPFAM" id="SSF103473">
    <property type="entry name" value="MFS general substrate transporter"/>
    <property type="match status" value="1"/>
</dbReference>
<name>A0A8J6MCL8_9FIRM</name>
<feature type="transmembrane region" description="Helical" evidence="7">
    <location>
        <begin position="78"/>
        <end position="104"/>
    </location>
</feature>
<keyword evidence="2" id="KW-0813">Transport</keyword>
<dbReference type="RefSeq" id="WP_155148058.1">
    <property type="nucleotide sequence ID" value="NZ_JACOPQ010000003.1"/>
</dbReference>
<dbReference type="InterPro" id="IPR020846">
    <property type="entry name" value="MFS_dom"/>
</dbReference>
<evidence type="ECO:0000256" key="6">
    <source>
        <dbReference type="ARBA" id="ARBA00023136"/>
    </source>
</evidence>
<dbReference type="AlphaFoldDB" id="A0A8J6MCL8"/>
<feature type="transmembrane region" description="Helical" evidence="7">
    <location>
        <begin position="377"/>
        <end position="398"/>
    </location>
</feature>
<evidence type="ECO:0000259" key="8">
    <source>
        <dbReference type="PROSITE" id="PS50850"/>
    </source>
</evidence>
<evidence type="ECO:0000256" key="3">
    <source>
        <dbReference type="ARBA" id="ARBA00022475"/>
    </source>
</evidence>